<evidence type="ECO:0000313" key="2">
    <source>
        <dbReference type="Proteomes" id="UP000314294"/>
    </source>
</evidence>
<gene>
    <name evidence="1" type="ORF">EYF80_020832</name>
</gene>
<sequence length="73" mass="7850">MKTRGRPDEDLMKTLKAAVVRAAVVRAAVVRAAVVRAAVVRAAVVRAFNIRDSSAGLLSGNHVQEGRHLFVPF</sequence>
<accession>A0A4Z2HTU1</accession>
<comment type="caution">
    <text evidence="1">The sequence shown here is derived from an EMBL/GenBank/DDBJ whole genome shotgun (WGS) entry which is preliminary data.</text>
</comment>
<keyword evidence="2" id="KW-1185">Reference proteome</keyword>
<proteinExistence type="predicted"/>
<name>A0A4Z2HTU1_9TELE</name>
<dbReference type="EMBL" id="SRLO01000182">
    <property type="protein sequence ID" value="TNN68971.1"/>
    <property type="molecule type" value="Genomic_DNA"/>
</dbReference>
<dbReference type="Proteomes" id="UP000314294">
    <property type="component" value="Unassembled WGS sequence"/>
</dbReference>
<reference evidence="1 2" key="1">
    <citation type="submission" date="2019-03" db="EMBL/GenBank/DDBJ databases">
        <title>First draft genome of Liparis tanakae, snailfish: a comprehensive survey of snailfish specific genes.</title>
        <authorList>
            <person name="Kim W."/>
            <person name="Song I."/>
            <person name="Jeong J.-H."/>
            <person name="Kim D."/>
            <person name="Kim S."/>
            <person name="Ryu S."/>
            <person name="Song J.Y."/>
            <person name="Lee S.K."/>
        </authorList>
    </citation>
    <scope>NUCLEOTIDE SEQUENCE [LARGE SCALE GENOMIC DNA]</scope>
    <source>
        <tissue evidence="1">Muscle</tissue>
    </source>
</reference>
<protein>
    <submittedName>
        <fullName evidence="1">Uncharacterized protein</fullName>
    </submittedName>
</protein>
<dbReference type="AlphaFoldDB" id="A0A4Z2HTU1"/>
<organism evidence="1 2">
    <name type="scientific">Liparis tanakae</name>
    <name type="common">Tanaka's snailfish</name>
    <dbReference type="NCBI Taxonomy" id="230148"/>
    <lineage>
        <taxon>Eukaryota</taxon>
        <taxon>Metazoa</taxon>
        <taxon>Chordata</taxon>
        <taxon>Craniata</taxon>
        <taxon>Vertebrata</taxon>
        <taxon>Euteleostomi</taxon>
        <taxon>Actinopterygii</taxon>
        <taxon>Neopterygii</taxon>
        <taxon>Teleostei</taxon>
        <taxon>Neoteleostei</taxon>
        <taxon>Acanthomorphata</taxon>
        <taxon>Eupercaria</taxon>
        <taxon>Perciformes</taxon>
        <taxon>Cottioidei</taxon>
        <taxon>Cottales</taxon>
        <taxon>Liparidae</taxon>
        <taxon>Liparis</taxon>
    </lineage>
</organism>
<evidence type="ECO:0000313" key="1">
    <source>
        <dbReference type="EMBL" id="TNN68971.1"/>
    </source>
</evidence>